<reference evidence="11 12" key="1">
    <citation type="submission" date="2015-04" db="EMBL/GenBank/DDBJ databases">
        <authorList>
            <person name="Heijne W.H."/>
            <person name="Fedorova N.D."/>
            <person name="Nierman W.C."/>
            <person name="Vollebregt A.W."/>
            <person name="Zhao Z."/>
            <person name="Wu L."/>
            <person name="Kumar M."/>
            <person name="Stam H."/>
            <person name="van den Berg M.A."/>
            <person name="Pel H.J."/>
        </authorList>
    </citation>
    <scope>NUCLEOTIDE SEQUENCE [LARGE SCALE GENOMIC DNA]</scope>
    <source>
        <strain evidence="11 12">CBS 393.64</strain>
    </source>
</reference>
<evidence type="ECO:0000256" key="9">
    <source>
        <dbReference type="SAM" id="MobiDB-lite"/>
    </source>
</evidence>
<evidence type="ECO:0000256" key="5">
    <source>
        <dbReference type="ARBA" id="ARBA00022989"/>
    </source>
</evidence>
<feature type="transmembrane region" description="Helical" evidence="10">
    <location>
        <begin position="123"/>
        <end position="143"/>
    </location>
</feature>
<evidence type="ECO:0000256" key="4">
    <source>
        <dbReference type="ARBA" id="ARBA00022692"/>
    </source>
</evidence>
<keyword evidence="3" id="KW-1003">Cell membrane</keyword>
<evidence type="ECO:0008006" key="13">
    <source>
        <dbReference type="Google" id="ProtNLM"/>
    </source>
</evidence>
<comment type="function">
    <text evidence="1">Fluoride channel required for the rapid expulsion of cytoplasmic fluoride.</text>
</comment>
<evidence type="ECO:0000256" key="10">
    <source>
        <dbReference type="SAM" id="Phobius"/>
    </source>
</evidence>
<comment type="subcellular location">
    <subcellularLocation>
        <location evidence="2">Cell membrane</location>
        <topology evidence="2">Multi-pass membrane protein</topology>
    </subcellularLocation>
</comment>
<evidence type="ECO:0000256" key="7">
    <source>
        <dbReference type="ARBA" id="ARBA00035120"/>
    </source>
</evidence>
<gene>
    <name evidence="11" type="ORF">T310_1015</name>
</gene>
<evidence type="ECO:0000256" key="3">
    <source>
        <dbReference type="ARBA" id="ARBA00022475"/>
    </source>
</evidence>
<evidence type="ECO:0000313" key="11">
    <source>
        <dbReference type="EMBL" id="KKA24936.1"/>
    </source>
</evidence>
<proteinExistence type="inferred from homology"/>
<dbReference type="RefSeq" id="XP_013331548.1">
    <property type="nucleotide sequence ID" value="XM_013476094.1"/>
</dbReference>
<accession>A0A0F4Z4B1</accession>
<feature type="transmembrane region" description="Helical" evidence="10">
    <location>
        <begin position="267"/>
        <end position="291"/>
    </location>
</feature>
<feature type="region of interest" description="Disordered" evidence="9">
    <location>
        <begin position="1"/>
        <end position="104"/>
    </location>
</feature>
<dbReference type="GO" id="GO:0005886">
    <property type="term" value="C:plasma membrane"/>
    <property type="evidence" value="ECO:0007669"/>
    <property type="project" value="UniProtKB-SubCell"/>
</dbReference>
<keyword evidence="6 10" id="KW-0472">Membrane</keyword>
<dbReference type="Pfam" id="PF02537">
    <property type="entry name" value="CRCB"/>
    <property type="match status" value="2"/>
</dbReference>
<keyword evidence="12" id="KW-1185">Reference proteome</keyword>
<feature type="transmembrane region" description="Helical" evidence="10">
    <location>
        <begin position="312"/>
        <end position="334"/>
    </location>
</feature>
<sequence length="488" mass="53288">MPAQMFQKEKKPSSPDGGHGPPGSIQNRSSVENDDRYTFPQAENNLDEVAAPSPVSDPSERHTRRHEYLENVRSRTSGNAPPSEFHGQQSRERGPSLRVEMSGGLEREESIKATRISEFLTKLYTMSYLIVFAMIGTLTRVVIETLTFYPGAPVGTSALWANVAGSFVMGFLSEDRELFRGDSAQVSMTDSETENDALWKAHEAAHKKTIPLYIGLTTGFCGCLTSFSTFIRDAFLAISNDLPSPLAPYSELSLFQSTTTKAPNGGFSFMAVIAVLITEIGLSMAALFFGAHMAIFASSWLPRIHPRFLQQFLDPLTAIIAPLSWIATICLVILLPQFSTAKTLWSPEIWRGPFLFSLVFGPVGCLVRFYVSLKLNRRIPTFPLGTFTVNVVGTMILGMAFALQHATIGSSVFGGGSFTGCQVLQGIMDGFCGCLTTVSTLVLELSDLKRQHAYVYGIVSVAAALAMLVVEIGPLRWTRGFTTPACFV</sequence>
<comment type="caution">
    <text evidence="11">The sequence shown here is derived from an EMBL/GenBank/DDBJ whole genome shotgun (WGS) entry which is preliminary data.</text>
</comment>
<comment type="catalytic activity">
    <reaction evidence="8">
        <text>fluoride(in) = fluoride(out)</text>
        <dbReference type="Rhea" id="RHEA:76159"/>
        <dbReference type="ChEBI" id="CHEBI:17051"/>
    </reaction>
    <physiologicalReaction direction="left-to-right" evidence="8">
        <dbReference type="Rhea" id="RHEA:76160"/>
    </physiologicalReaction>
</comment>
<feature type="compositionally biased region" description="Basic and acidic residues" evidence="9">
    <location>
        <begin position="58"/>
        <end position="73"/>
    </location>
</feature>
<comment type="similarity">
    <text evidence="7">Belongs to the fluoride channel Fluc/FEX (TC 1.A.43) family.</text>
</comment>
<evidence type="ECO:0000256" key="2">
    <source>
        <dbReference type="ARBA" id="ARBA00004651"/>
    </source>
</evidence>
<keyword evidence="4 10" id="KW-0812">Transmembrane</keyword>
<dbReference type="EMBL" id="LASV01000041">
    <property type="protein sequence ID" value="KKA24936.1"/>
    <property type="molecule type" value="Genomic_DNA"/>
</dbReference>
<feature type="transmembrane region" description="Helical" evidence="10">
    <location>
        <begin position="354"/>
        <end position="371"/>
    </location>
</feature>
<feature type="transmembrane region" description="Helical" evidence="10">
    <location>
        <begin position="149"/>
        <end position="172"/>
    </location>
</feature>
<feature type="transmembrane region" description="Helical" evidence="10">
    <location>
        <begin position="423"/>
        <end position="443"/>
    </location>
</feature>
<dbReference type="Proteomes" id="UP000053958">
    <property type="component" value="Unassembled WGS sequence"/>
</dbReference>
<dbReference type="GeneID" id="25313217"/>
<evidence type="ECO:0000256" key="6">
    <source>
        <dbReference type="ARBA" id="ARBA00023136"/>
    </source>
</evidence>
<dbReference type="PANTHER" id="PTHR28259">
    <property type="entry name" value="FLUORIDE EXPORT PROTEIN 1-RELATED"/>
    <property type="match status" value="1"/>
</dbReference>
<dbReference type="AlphaFoldDB" id="A0A0F4Z4B1"/>
<protein>
    <recommendedName>
        <fullName evidence="13">Chromosome condensation protein (CrcB)</fullName>
    </recommendedName>
</protein>
<feature type="transmembrane region" description="Helical" evidence="10">
    <location>
        <begin position="210"/>
        <end position="231"/>
    </location>
</feature>
<dbReference type="PANTHER" id="PTHR28259:SF1">
    <property type="entry name" value="FLUORIDE EXPORT PROTEIN 1-RELATED"/>
    <property type="match status" value="1"/>
</dbReference>
<evidence type="ECO:0000256" key="8">
    <source>
        <dbReference type="ARBA" id="ARBA00035585"/>
    </source>
</evidence>
<name>A0A0F4Z4B1_RASE3</name>
<keyword evidence="5 10" id="KW-1133">Transmembrane helix</keyword>
<dbReference type="STRING" id="1408163.A0A0F4Z4B1"/>
<dbReference type="GO" id="GO:1903425">
    <property type="term" value="F:fluoride transmembrane transporter activity"/>
    <property type="evidence" value="ECO:0007669"/>
    <property type="project" value="TreeGrafter"/>
</dbReference>
<dbReference type="OrthoDB" id="409792at2759"/>
<feature type="transmembrane region" description="Helical" evidence="10">
    <location>
        <begin position="455"/>
        <end position="475"/>
    </location>
</feature>
<feature type="transmembrane region" description="Helical" evidence="10">
    <location>
        <begin position="383"/>
        <end position="403"/>
    </location>
</feature>
<organism evidence="11 12">
    <name type="scientific">Rasamsonia emersonii (strain ATCC 16479 / CBS 393.64 / IMI 116815)</name>
    <dbReference type="NCBI Taxonomy" id="1408163"/>
    <lineage>
        <taxon>Eukaryota</taxon>
        <taxon>Fungi</taxon>
        <taxon>Dikarya</taxon>
        <taxon>Ascomycota</taxon>
        <taxon>Pezizomycotina</taxon>
        <taxon>Eurotiomycetes</taxon>
        <taxon>Eurotiomycetidae</taxon>
        <taxon>Eurotiales</taxon>
        <taxon>Trichocomaceae</taxon>
        <taxon>Rasamsonia</taxon>
    </lineage>
</organism>
<evidence type="ECO:0000256" key="1">
    <source>
        <dbReference type="ARBA" id="ARBA00002598"/>
    </source>
</evidence>
<dbReference type="InterPro" id="IPR003691">
    <property type="entry name" value="FluC"/>
</dbReference>
<evidence type="ECO:0000313" key="12">
    <source>
        <dbReference type="Proteomes" id="UP000053958"/>
    </source>
</evidence>